<sequence>MSKDVNNIPVNWMKLSEDIKAHNILFFLGTNNLFDFPCAFMAWTFEVIPHLRQQVTFVRSIKKTTLLTLIKTKEDRQLYSMHYLDRNDFKNMTSMKVW</sequence>
<gene>
    <name evidence="1" type="ORF">H5410_045923</name>
</gene>
<protein>
    <submittedName>
        <fullName evidence="1">Uncharacterized protein</fullName>
    </submittedName>
</protein>
<evidence type="ECO:0000313" key="2">
    <source>
        <dbReference type="Proteomes" id="UP000824120"/>
    </source>
</evidence>
<keyword evidence="2" id="KW-1185">Reference proteome</keyword>
<proteinExistence type="predicted"/>
<dbReference type="EMBL" id="JACXVP010000009">
    <property type="protein sequence ID" value="KAG5585489.1"/>
    <property type="molecule type" value="Genomic_DNA"/>
</dbReference>
<accession>A0A9J5XAV6</accession>
<reference evidence="1 2" key="1">
    <citation type="submission" date="2020-09" db="EMBL/GenBank/DDBJ databases">
        <title>De no assembly of potato wild relative species, Solanum commersonii.</title>
        <authorList>
            <person name="Cho K."/>
        </authorList>
    </citation>
    <scope>NUCLEOTIDE SEQUENCE [LARGE SCALE GENOMIC DNA]</scope>
    <source>
        <strain evidence="1">LZ3.2</strain>
        <tissue evidence="1">Leaf</tissue>
    </source>
</reference>
<name>A0A9J5XAV6_SOLCO</name>
<evidence type="ECO:0000313" key="1">
    <source>
        <dbReference type="EMBL" id="KAG5585489.1"/>
    </source>
</evidence>
<comment type="caution">
    <text evidence="1">The sequence shown here is derived from an EMBL/GenBank/DDBJ whole genome shotgun (WGS) entry which is preliminary data.</text>
</comment>
<dbReference type="OrthoDB" id="10481722at2759"/>
<dbReference type="Proteomes" id="UP000824120">
    <property type="component" value="Chromosome 9"/>
</dbReference>
<organism evidence="1 2">
    <name type="scientific">Solanum commersonii</name>
    <name type="common">Commerson's wild potato</name>
    <name type="synonym">Commerson's nightshade</name>
    <dbReference type="NCBI Taxonomy" id="4109"/>
    <lineage>
        <taxon>Eukaryota</taxon>
        <taxon>Viridiplantae</taxon>
        <taxon>Streptophyta</taxon>
        <taxon>Embryophyta</taxon>
        <taxon>Tracheophyta</taxon>
        <taxon>Spermatophyta</taxon>
        <taxon>Magnoliopsida</taxon>
        <taxon>eudicotyledons</taxon>
        <taxon>Gunneridae</taxon>
        <taxon>Pentapetalae</taxon>
        <taxon>asterids</taxon>
        <taxon>lamiids</taxon>
        <taxon>Solanales</taxon>
        <taxon>Solanaceae</taxon>
        <taxon>Solanoideae</taxon>
        <taxon>Solaneae</taxon>
        <taxon>Solanum</taxon>
    </lineage>
</organism>
<dbReference type="AlphaFoldDB" id="A0A9J5XAV6"/>